<dbReference type="InterPro" id="IPR026444">
    <property type="entry name" value="Secre_tail"/>
</dbReference>
<protein>
    <recommendedName>
        <fullName evidence="11">carboxypeptidase T</fullName>
        <ecNumber evidence="11">3.4.17.18</ecNumber>
    </recommendedName>
</protein>
<evidence type="ECO:0000256" key="11">
    <source>
        <dbReference type="ARBA" id="ARBA00066554"/>
    </source>
</evidence>
<dbReference type="PROSITE" id="PS00133">
    <property type="entry name" value="CARBOXYPEPT_ZN_2"/>
    <property type="match status" value="1"/>
</dbReference>
<keyword evidence="4" id="KW-0645">Protease</keyword>
<evidence type="ECO:0000256" key="8">
    <source>
        <dbReference type="ARBA" id="ARBA00022833"/>
    </source>
</evidence>
<dbReference type="GO" id="GO:0006508">
    <property type="term" value="P:proteolysis"/>
    <property type="evidence" value="ECO:0007669"/>
    <property type="project" value="UniProtKB-KW"/>
</dbReference>
<evidence type="ECO:0000256" key="12">
    <source>
        <dbReference type="PROSITE-ProRule" id="PRU01379"/>
    </source>
</evidence>
<dbReference type="EMBL" id="DSUJ01000011">
    <property type="protein sequence ID" value="HFI92733.1"/>
    <property type="molecule type" value="Genomic_DNA"/>
</dbReference>
<dbReference type="GO" id="GO:0004181">
    <property type="term" value="F:metallocarboxypeptidase activity"/>
    <property type="evidence" value="ECO:0007669"/>
    <property type="project" value="InterPro"/>
</dbReference>
<dbReference type="InterPro" id="IPR013783">
    <property type="entry name" value="Ig-like_fold"/>
</dbReference>
<keyword evidence="3" id="KW-0121">Carboxypeptidase</keyword>
<gene>
    <name evidence="15" type="ORF">ENS31_14535</name>
</gene>
<dbReference type="CDD" id="cd03859">
    <property type="entry name" value="M14_CPT"/>
    <property type="match status" value="1"/>
</dbReference>
<dbReference type="SUPFAM" id="SSF53187">
    <property type="entry name" value="Zn-dependent exopeptidases"/>
    <property type="match status" value="1"/>
</dbReference>
<dbReference type="FunFam" id="3.40.630.10:FF:000084">
    <property type="entry name" value="Carboxypeptidase B2"/>
    <property type="match status" value="1"/>
</dbReference>
<dbReference type="InterPro" id="IPR057247">
    <property type="entry name" value="CARBOXYPEPT_ZN_2"/>
</dbReference>
<dbReference type="SMART" id="SM00631">
    <property type="entry name" value="Zn_pept"/>
    <property type="match status" value="1"/>
</dbReference>
<dbReference type="PANTHER" id="PTHR11705:SF143">
    <property type="entry name" value="SLL0236 PROTEIN"/>
    <property type="match status" value="1"/>
</dbReference>
<comment type="similarity">
    <text evidence="2 12">Belongs to the peptidase M14 family.</text>
</comment>
<accession>A0A7V3E8T3</accession>
<comment type="catalytic activity">
    <reaction evidence="10">
        <text>Releases a C-terminal residue, which may be hydrophobic or positively charged.</text>
        <dbReference type="EC" id="3.4.17.18"/>
    </reaction>
</comment>
<reference evidence="15" key="1">
    <citation type="journal article" date="2020" name="mSystems">
        <title>Genome- and Community-Level Interaction Insights into Carbon Utilization and Element Cycling Functions of Hydrothermarchaeota in Hydrothermal Sediment.</title>
        <authorList>
            <person name="Zhou Z."/>
            <person name="Liu Y."/>
            <person name="Xu W."/>
            <person name="Pan J."/>
            <person name="Luo Z.H."/>
            <person name="Li M."/>
        </authorList>
    </citation>
    <scope>NUCLEOTIDE SEQUENCE [LARGE SCALE GENOMIC DNA]</scope>
    <source>
        <strain evidence="15">SpSt-479</strain>
    </source>
</reference>
<comment type="cofactor">
    <cofactor evidence="1">
        <name>Zn(2+)</name>
        <dbReference type="ChEBI" id="CHEBI:29105"/>
    </cofactor>
</comment>
<evidence type="ECO:0000256" key="2">
    <source>
        <dbReference type="ARBA" id="ARBA00005988"/>
    </source>
</evidence>
<feature type="signal peptide" evidence="13">
    <location>
        <begin position="1"/>
        <end position="19"/>
    </location>
</feature>
<dbReference type="Gene3D" id="2.60.40.10">
    <property type="entry name" value="Immunoglobulins"/>
    <property type="match status" value="1"/>
</dbReference>
<evidence type="ECO:0000256" key="13">
    <source>
        <dbReference type="SAM" id="SignalP"/>
    </source>
</evidence>
<dbReference type="InterPro" id="IPR000834">
    <property type="entry name" value="Peptidase_M14"/>
</dbReference>
<dbReference type="GO" id="GO:0008270">
    <property type="term" value="F:zinc ion binding"/>
    <property type="evidence" value="ECO:0007669"/>
    <property type="project" value="InterPro"/>
</dbReference>
<keyword evidence="9" id="KW-0482">Metalloprotease</keyword>
<evidence type="ECO:0000256" key="9">
    <source>
        <dbReference type="ARBA" id="ARBA00023049"/>
    </source>
</evidence>
<name>A0A7V3E8T3_9BACT</name>
<dbReference type="NCBIfam" id="TIGR04183">
    <property type="entry name" value="Por_Secre_tail"/>
    <property type="match status" value="1"/>
</dbReference>
<evidence type="ECO:0000256" key="4">
    <source>
        <dbReference type="ARBA" id="ARBA00022670"/>
    </source>
</evidence>
<dbReference type="PROSITE" id="PS52035">
    <property type="entry name" value="PEPTIDASE_M14"/>
    <property type="match status" value="1"/>
</dbReference>
<evidence type="ECO:0000256" key="10">
    <source>
        <dbReference type="ARBA" id="ARBA00050859"/>
    </source>
</evidence>
<dbReference type="Gene3D" id="2.60.120.260">
    <property type="entry name" value="Galactose-binding domain-like"/>
    <property type="match status" value="1"/>
</dbReference>
<dbReference type="GO" id="GO:0005615">
    <property type="term" value="C:extracellular space"/>
    <property type="evidence" value="ECO:0007669"/>
    <property type="project" value="TreeGrafter"/>
</dbReference>
<dbReference type="Pfam" id="PF20773">
    <property type="entry name" value="InhA-like_MAM"/>
    <property type="match status" value="1"/>
</dbReference>
<evidence type="ECO:0000256" key="6">
    <source>
        <dbReference type="ARBA" id="ARBA00022729"/>
    </source>
</evidence>
<dbReference type="Gene3D" id="3.40.630.10">
    <property type="entry name" value="Zn peptidases"/>
    <property type="match status" value="1"/>
</dbReference>
<evidence type="ECO:0000256" key="1">
    <source>
        <dbReference type="ARBA" id="ARBA00001947"/>
    </source>
</evidence>
<dbReference type="Pfam" id="PF18962">
    <property type="entry name" value="Por_Secre_tail"/>
    <property type="match status" value="1"/>
</dbReference>
<evidence type="ECO:0000256" key="5">
    <source>
        <dbReference type="ARBA" id="ARBA00022723"/>
    </source>
</evidence>
<proteinExistence type="inferred from homology"/>
<evidence type="ECO:0000256" key="7">
    <source>
        <dbReference type="ARBA" id="ARBA00022801"/>
    </source>
</evidence>
<comment type="caution">
    <text evidence="15">The sequence shown here is derived from an EMBL/GenBank/DDBJ whole genome shotgun (WGS) entry which is preliminary data.</text>
</comment>
<sequence length="890" mass="100210">MFRLFTIVLLFIAVISASAQNYKEVKIYLDSQEQISTLYTLGLEFDHFKWDKDNSITTFISDREFEILESSSFRFDVLIDDWYSHYANLPKLSETEKKYFRQMSKENYNVEGFGYGSMGGFFTLAEINARLDSMYMLYPNIITQKFQIGTSIQGRPIYAVKISDNPNVNENEPQVQLNALIHAREPQAMMTIMYYMYYLLENYGTDPEVTYLVNNREIYFIPCINPDGYEYNRQTNPSGGGMWRKNRRLNSDNSYGVDLNRNFGYMWGINNTGSSGTPSSDTYRGTAPFSEPETQAIRDFTNTKSFKTTLNYHTYSNLLLYPWGYVSTPTPDNAIFVEYSTDMVAYNGYENGQPPIILYDVNGSSDDWMYGEQTSKPKIFAMTPEVGSTGFWPTQAEIFPLAIENLKPNLYITWVAGAYVSVINPGFSQQYFNPGDNVQLLIPSVRNKGLSDAQNVTLSLSSDNPEITITNGTINVGNVAARTSLNLNQSFAFTIGNIPGDVTVKMLITTSTDGVPMRVDTMRFIVGTPVLLLADTTNNINTLWTITATPSTPAWGITTTTYYSAPNSYTDSPTGSYSNSATVTMTSKDPINLSSYSNPKLSFWTRWDIENNWDYGQVKLSTNNGSSWTPLQGLYTNPGTGSFQPNGEPLYDGTQTNWVREEISLTGLTSSQNKLRFELKTDGSITKDGWYVDDISIYVFAVVPVELSSFTATALTNSVELNWITSTETNNSGFEIQRKSMNGNSEWTNIGFVEGNGTSTEMNTYSFIDKNPSSGINLYRLKQIDYDGSYKIFNSVAVNFNQPFEFSLHQNYPNPFNPTTVISWQLPVGSHQTLKVYDILGNEVVTLVDEFREAGSYKVEFNASALPSGVYYYKLSAGNFSDVKKMMVVK</sequence>
<dbReference type="EC" id="3.4.17.18" evidence="11"/>
<feature type="chain" id="PRO_5031076945" description="carboxypeptidase T" evidence="13">
    <location>
        <begin position="20"/>
        <end position="890"/>
    </location>
</feature>
<dbReference type="InterPro" id="IPR033810">
    <property type="entry name" value="Carboxypeptidase_T"/>
</dbReference>
<keyword evidence="5" id="KW-0479">Metal-binding</keyword>
<feature type="active site" description="Proton donor/acceptor" evidence="12">
    <location>
        <position position="385"/>
    </location>
</feature>
<dbReference type="Pfam" id="PF00246">
    <property type="entry name" value="Peptidase_M14"/>
    <property type="match status" value="1"/>
</dbReference>
<dbReference type="PRINTS" id="PR00765">
    <property type="entry name" value="CRBOXYPTASEA"/>
</dbReference>
<evidence type="ECO:0000259" key="14">
    <source>
        <dbReference type="PROSITE" id="PS52035"/>
    </source>
</evidence>
<keyword evidence="6 13" id="KW-0732">Signal</keyword>
<dbReference type="AlphaFoldDB" id="A0A7V3E8T3"/>
<organism evidence="15">
    <name type="scientific">Ignavibacterium album</name>
    <dbReference type="NCBI Taxonomy" id="591197"/>
    <lineage>
        <taxon>Bacteria</taxon>
        <taxon>Pseudomonadati</taxon>
        <taxon>Ignavibacteriota</taxon>
        <taxon>Ignavibacteria</taxon>
        <taxon>Ignavibacteriales</taxon>
        <taxon>Ignavibacteriaceae</taxon>
        <taxon>Ignavibacterium</taxon>
    </lineage>
</organism>
<evidence type="ECO:0000313" key="15">
    <source>
        <dbReference type="EMBL" id="HFI92733.1"/>
    </source>
</evidence>
<evidence type="ECO:0000256" key="3">
    <source>
        <dbReference type="ARBA" id="ARBA00022645"/>
    </source>
</evidence>
<keyword evidence="7" id="KW-0378">Hydrolase</keyword>
<dbReference type="PANTHER" id="PTHR11705">
    <property type="entry name" value="PROTEASE FAMILY M14 CARBOXYPEPTIDASE A,B"/>
    <property type="match status" value="1"/>
</dbReference>
<keyword evidence="8" id="KW-0862">Zinc</keyword>
<feature type="domain" description="Peptidase M14" evidence="14">
    <location>
        <begin position="120"/>
        <end position="416"/>
    </location>
</feature>
<dbReference type="Gene3D" id="2.60.40.4070">
    <property type="match status" value="1"/>
</dbReference>